<organism evidence="1 2">
    <name type="scientific">Noviherbaspirillum suwonense</name>
    <dbReference type="NCBI Taxonomy" id="1224511"/>
    <lineage>
        <taxon>Bacteria</taxon>
        <taxon>Pseudomonadati</taxon>
        <taxon>Pseudomonadota</taxon>
        <taxon>Betaproteobacteria</taxon>
        <taxon>Burkholderiales</taxon>
        <taxon>Oxalobacteraceae</taxon>
        <taxon>Noviherbaspirillum</taxon>
    </lineage>
</organism>
<comment type="caution">
    <text evidence="1">The sequence shown here is derived from an EMBL/GenBank/DDBJ whole genome shotgun (WGS) entry which is preliminary data.</text>
</comment>
<dbReference type="Proteomes" id="UP001158049">
    <property type="component" value="Unassembled WGS sequence"/>
</dbReference>
<reference evidence="1 2" key="1">
    <citation type="submission" date="2017-05" db="EMBL/GenBank/DDBJ databases">
        <authorList>
            <person name="Varghese N."/>
            <person name="Submissions S."/>
        </authorList>
    </citation>
    <scope>NUCLEOTIDE SEQUENCE [LARGE SCALE GENOMIC DNA]</scope>
    <source>
        <strain evidence="1 2">DSM 26001</strain>
    </source>
</reference>
<accession>A0ABY1QL42</accession>
<proteinExistence type="predicted"/>
<name>A0ABY1QL42_9BURK</name>
<dbReference type="Pfam" id="PF05565">
    <property type="entry name" value="Sipho_Gp157"/>
    <property type="match status" value="1"/>
</dbReference>
<keyword evidence="2" id="KW-1185">Reference proteome</keyword>
<protein>
    <submittedName>
        <fullName evidence="1">Virus Gp157</fullName>
    </submittedName>
</protein>
<dbReference type="RefSeq" id="WP_283443966.1">
    <property type="nucleotide sequence ID" value="NZ_FXUL01000017.1"/>
</dbReference>
<dbReference type="EMBL" id="FXUL01000017">
    <property type="protein sequence ID" value="SMP71746.1"/>
    <property type="molecule type" value="Genomic_DNA"/>
</dbReference>
<sequence length="166" mass="18084">MSIALYEIAHDYKRMVEALMSTQDDAQAIADTIEAESYPLEVKAQNVAYAIRNLEASAAAIKDAEAQMAARRKAIENRATHIREYLKTCMEIAGITKIECPHFAISIQNNPPGVDVFEPGLVPAEFMTVPVAPPPAPDKKAIAEAIKAGREVPGAMQVRGKRLVIK</sequence>
<dbReference type="InterPro" id="IPR008840">
    <property type="entry name" value="Sipho_Gp157"/>
</dbReference>
<evidence type="ECO:0000313" key="1">
    <source>
        <dbReference type="EMBL" id="SMP71746.1"/>
    </source>
</evidence>
<evidence type="ECO:0000313" key="2">
    <source>
        <dbReference type="Proteomes" id="UP001158049"/>
    </source>
</evidence>
<gene>
    <name evidence="1" type="ORF">SAMN06295970_11766</name>
</gene>